<evidence type="ECO:0000256" key="1">
    <source>
        <dbReference type="SAM" id="SignalP"/>
    </source>
</evidence>
<dbReference type="PROSITE" id="PS50835">
    <property type="entry name" value="IG_LIKE"/>
    <property type="match status" value="1"/>
</dbReference>
<evidence type="ECO:0000259" key="2">
    <source>
        <dbReference type="PROSITE" id="PS50835"/>
    </source>
</evidence>
<name>A0A9W9ZV68_9CNID</name>
<evidence type="ECO:0000313" key="3">
    <source>
        <dbReference type="EMBL" id="KAJ7388456.1"/>
    </source>
</evidence>
<dbReference type="InterPro" id="IPR013783">
    <property type="entry name" value="Ig-like_fold"/>
</dbReference>
<proteinExistence type="predicted"/>
<organism evidence="3 4">
    <name type="scientific">Desmophyllum pertusum</name>
    <dbReference type="NCBI Taxonomy" id="174260"/>
    <lineage>
        <taxon>Eukaryota</taxon>
        <taxon>Metazoa</taxon>
        <taxon>Cnidaria</taxon>
        <taxon>Anthozoa</taxon>
        <taxon>Hexacorallia</taxon>
        <taxon>Scleractinia</taxon>
        <taxon>Caryophylliina</taxon>
        <taxon>Caryophylliidae</taxon>
        <taxon>Desmophyllum</taxon>
    </lineage>
</organism>
<dbReference type="AlphaFoldDB" id="A0A9W9ZV68"/>
<feature type="domain" description="Ig-like" evidence="2">
    <location>
        <begin position="139"/>
        <end position="211"/>
    </location>
</feature>
<dbReference type="InterPro" id="IPR007110">
    <property type="entry name" value="Ig-like_dom"/>
</dbReference>
<comment type="caution">
    <text evidence="3">The sequence shown here is derived from an EMBL/GenBank/DDBJ whole genome shotgun (WGS) entry which is preliminary data.</text>
</comment>
<dbReference type="InterPro" id="IPR036179">
    <property type="entry name" value="Ig-like_dom_sf"/>
</dbReference>
<feature type="signal peptide" evidence="1">
    <location>
        <begin position="1"/>
        <end position="23"/>
    </location>
</feature>
<dbReference type="Gene3D" id="2.60.40.10">
    <property type="entry name" value="Immunoglobulins"/>
    <property type="match status" value="1"/>
</dbReference>
<evidence type="ECO:0000313" key="4">
    <source>
        <dbReference type="Proteomes" id="UP001163046"/>
    </source>
</evidence>
<feature type="chain" id="PRO_5040779018" description="Ig-like domain-containing protein" evidence="1">
    <location>
        <begin position="24"/>
        <end position="240"/>
    </location>
</feature>
<keyword evidence="4" id="KW-1185">Reference proteome</keyword>
<accession>A0A9W9ZV68</accession>
<protein>
    <recommendedName>
        <fullName evidence="2">Ig-like domain-containing protein</fullName>
    </recommendedName>
</protein>
<dbReference type="InterPro" id="IPR003599">
    <property type="entry name" value="Ig_sub"/>
</dbReference>
<reference evidence="3" key="1">
    <citation type="submission" date="2023-01" db="EMBL/GenBank/DDBJ databases">
        <title>Genome assembly of the deep-sea coral Lophelia pertusa.</title>
        <authorList>
            <person name="Herrera S."/>
            <person name="Cordes E."/>
        </authorList>
    </citation>
    <scope>NUCLEOTIDE SEQUENCE</scope>
    <source>
        <strain evidence="3">USNM1676648</strain>
        <tissue evidence="3">Polyp</tissue>
    </source>
</reference>
<dbReference type="OrthoDB" id="5969816at2759"/>
<sequence length="240" mass="27179">MEMTNYAFFCSLVLLACVNSIEAVNIIEPLPRNVFEISGSEVNNTCIFDGDNGQLPVRVKFQRRKEVGLDWFDIPDTERVYQTNKTEGNKTFATLHFMNITAQDDKSKGGYSCIGYSSTGGNPVRHRFTLRVTPREDLPVARVMPNLIVSYGDSARLYCNLTHKNNKITTPIDKVTYLKNNEPVKVTNDVTQPLIIHSVRAREAGKYECRIVVLLHSQKPYEVISSSADLHSKSWEGCWK</sequence>
<gene>
    <name evidence="3" type="ORF">OS493_037524</name>
</gene>
<dbReference type="SUPFAM" id="SSF48726">
    <property type="entry name" value="Immunoglobulin"/>
    <property type="match status" value="1"/>
</dbReference>
<dbReference type="SMART" id="SM00409">
    <property type="entry name" value="IG"/>
    <property type="match status" value="2"/>
</dbReference>
<dbReference type="EMBL" id="MU825468">
    <property type="protein sequence ID" value="KAJ7388456.1"/>
    <property type="molecule type" value="Genomic_DNA"/>
</dbReference>
<dbReference type="Proteomes" id="UP001163046">
    <property type="component" value="Unassembled WGS sequence"/>
</dbReference>
<keyword evidence="1" id="KW-0732">Signal</keyword>